<protein>
    <submittedName>
        <fullName evidence="10">Cytochrome P450 monooxygenase CYP5010B1</fullName>
    </submittedName>
</protein>
<dbReference type="GO" id="GO:0020037">
    <property type="term" value="F:heme binding"/>
    <property type="evidence" value="ECO:0007669"/>
    <property type="project" value="InterPro"/>
</dbReference>
<keyword evidence="3 7" id="KW-0479">Metal-binding</keyword>
<dbReference type="InterPro" id="IPR036396">
    <property type="entry name" value="Cyt_P450_sf"/>
</dbReference>
<evidence type="ECO:0000313" key="10">
    <source>
        <dbReference type="EMBL" id="ABY59980.1"/>
    </source>
</evidence>
<dbReference type="Gene3D" id="1.10.630.10">
    <property type="entry name" value="Cytochrome P450"/>
    <property type="match status" value="1"/>
</dbReference>
<evidence type="ECO:0000256" key="1">
    <source>
        <dbReference type="ARBA" id="ARBA00010617"/>
    </source>
</evidence>
<gene>
    <name evidence="10" type="primary">CYP</name>
</gene>
<feature type="transmembrane region" description="Helical" evidence="9">
    <location>
        <begin position="6"/>
        <end position="24"/>
    </location>
</feature>
<name>B0FST7_TETTH</name>
<keyword evidence="6 8" id="KW-0503">Monooxygenase</keyword>
<evidence type="ECO:0000256" key="7">
    <source>
        <dbReference type="PIRSR" id="PIRSR602401-1"/>
    </source>
</evidence>
<evidence type="ECO:0000256" key="8">
    <source>
        <dbReference type="RuleBase" id="RU000461"/>
    </source>
</evidence>
<dbReference type="CDD" id="cd20621">
    <property type="entry name" value="CYP5011A1-like"/>
    <property type="match status" value="1"/>
</dbReference>
<reference evidence="10" key="1">
    <citation type="journal article" date="2009" name="BMC Genomics">
        <title>Genome-wide identification and characterization of cytochrome P450 monooxygenase genes in the ciliate Tetrahymena thermophila.</title>
        <authorList>
            <person name="Fu C."/>
            <person name="Xiong J."/>
            <person name="Miao W."/>
        </authorList>
    </citation>
    <scope>NUCLEOTIDE SEQUENCE</scope>
    <source>
        <strain evidence="10">SB210</strain>
    </source>
</reference>
<proteinExistence type="inferred from homology"/>
<dbReference type="OMA" id="ETTWHIN"/>
<dbReference type="GO" id="GO:0016705">
    <property type="term" value="F:oxidoreductase activity, acting on paired donors, with incorporation or reduction of molecular oxygen"/>
    <property type="evidence" value="ECO:0007669"/>
    <property type="project" value="InterPro"/>
</dbReference>
<dbReference type="GO" id="GO:0004497">
    <property type="term" value="F:monooxygenase activity"/>
    <property type="evidence" value="ECO:0007669"/>
    <property type="project" value="UniProtKB-KW"/>
</dbReference>
<organism evidence="10">
    <name type="scientific">Tetrahymena thermophila</name>
    <dbReference type="NCBI Taxonomy" id="5911"/>
    <lineage>
        <taxon>Eukaryota</taxon>
        <taxon>Sar</taxon>
        <taxon>Alveolata</taxon>
        <taxon>Ciliophora</taxon>
        <taxon>Intramacronucleata</taxon>
        <taxon>Oligohymenophorea</taxon>
        <taxon>Hymenostomatida</taxon>
        <taxon>Tetrahymenina</taxon>
        <taxon>Tetrahymenidae</taxon>
        <taxon>Tetrahymena</taxon>
    </lineage>
</organism>
<feature type="binding site" description="axial binding residue" evidence="7">
    <location>
        <position position="451"/>
    </location>
    <ligand>
        <name>heme</name>
        <dbReference type="ChEBI" id="CHEBI:30413"/>
    </ligand>
    <ligandPart>
        <name>Fe</name>
        <dbReference type="ChEBI" id="CHEBI:18248"/>
    </ligandPart>
</feature>
<evidence type="ECO:0000256" key="4">
    <source>
        <dbReference type="ARBA" id="ARBA00023002"/>
    </source>
</evidence>
<dbReference type="InterPro" id="IPR050196">
    <property type="entry name" value="Cytochrome_P450_Monoox"/>
</dbReference>
<dbReference type="SUPFAM" id="SSF48264">
    <property type="entry name" value="Cytochrome P450"/>
    <property type="match status" value="1"/>
</dbReference>
<dbReference type="PANTHER" id="PTHR24291">
    <property type="entry name" value="CYTOCHROME P450 FAMILY 4"/>
    <property type="match status" value="1"/>
</dbReference>
<evidence type="ECO:0000256" key="2">
    <source>
        <dbReference type="ARBA" id="ARBA00022617"/>
    </source>
</evidence>
<keyword evidence="9" id="KW-0472">Membrane</keyword>
<dbReference type="InterPro" id="IPR001128">
    <property type="entry name" value="Cyt_P450"/>
</dbReference>
<evidence type="ECO:0000256" key="6">
    <source>
        <dbReference type="ARBA" id="ARBA00023033"/>
    </source>
</evidence>
<dbReference type="InterPro" id="IPR017972">
    <property type="entry name" value="Cyt_P450_CS"/>
</dbReference>
<dbReference type="EMBL" id="EU349049">
    <property type="protein sequence ID" value="ABY59980.1"/>
    <property type="molecule type" value="Genomic_DNA"/>
</dbReference>
<comment type="cofactor">
    <cofactor evidence="7">
        <name>heme</name>
        <dbReference type="ChEBI" id="CHEBI:30413"/>
    </cofactor>
</comment>
<keyword evidence="5 7" id="KW-0408">Iron</keyword>
<sequence>MIFLIIQALVISFVLYLVGKFIVLPKLRMQFYRNQNIKEYNFFPFYGWFWDSILQKTNKHKDCIHQIKHISESADFKDQDIILSNLNSKASLLIVNPDLISEFLQCQQHYIKYELPFHSLNKLIGTGLAKHYGDGWKKSRKILSNMFTFEQIALQLGSIRELSKRYISQQNEKSFNIQKVFEMTAGASDLSIFLGFDMDEYKNKDGKTLGELIGSFANDVYLRDVGMFSMIFGTKATELGLRKSDKDLNERGKNLRKFMYEIILECKKREQQPGYQPKYPSFIHHLVQENLLNTEEELEDLLAISFNLFLAAKETTSKIAANVVYYAIKYPEQYKKIQEEIKTYVPNDDYTFADLQKMNILQANVKECLRYDTSGPFLFQREVVQDHTLGKYNIKKGTLVNCGYVVNFFNEKYFENPFSYQPERWLDSNNDSKMKNSHLVYIPFSGGARNCIGQHLAVMQIKAMAIEFFKQFKLPEIPKDFDTEKIMTLSYGFKNDLLLNLERI</sequence>
<evidence type="ECO:0000256" key="9">
    <source>
        <dbReference type="SAM" id="Phobius"/>
    </source>
</evidence>
<dbReference type="PANTHER" id="PTHR24291:SF50">
    <property type="entry name" value="BIFUNCTIONAL ALBAFLAVENONE MONOOXYGENASE_TERPENE SYNTHASE"/>
    <property type="match status" value="1"/>
</dbReference>
<accession>B0FST7</accession>
<dbReference type="GO" id="GO:0005506">
    <property type="term" value="F:iron ion binding"/>
    <property type="evidence" value="ECO:0007669"/>
    <property type="project" value="InterPro"/>
</dbReference>
<dbReference type="AlphaFoldDB" id="B0FST7"/>
<keyword evidence="4 8" id="KW-0560">Oxidoreductase</keyword>
<evidence type="ECO:0000256" key="3">
    <source>
        <dbReference type="ARBA" id="ARBA00022723"/>
    </source>
</evidence>
<dbReference type="PROSITE" id="PS00086">
    <property type="entry name" value="CYTOCHROME_P450"/>
    <property type="match status" value="1"/>
</dbReference>
<keyword evidence="9" id="KW-0812">Transmembrane</keyword>
<keyword evidence="2 7" id="KW-0349">Heme</keyword>
<dbReference type="Pfam" id="PF00067">
    <property type="entry name" value="p450"/>
    <property type="match status" value="1"/>
</dbReference>
<comment type="similarity">
    <text evidence="1 8">Belongs to the cytochrome P450 family.</text>
</comment>
<dbReference type="PRINTS" id="PR00463">
    <property type="entry name" value="EP450I"/>
</dbReference>
<dbReference type="InterPro" id="IPR002401">
    <property type="entry name" value="Cyt_P450_E_grp-I"/>
</dbReference>
<evidence type="ECO:0000256" key="5">
    <source>
        <dbReference type="ARBA" id="ARBA00023004"/>
    </source>
</evidence>
<keyword evidence="9" id="KW-1133">Transmembrane helix</keyword>